<gene>
    <name evidence="2" type="ORF">QLH52_20995</name>
</gene>
<dbReference type="CDD" id="cd10959">
    <property type="entry name" value="CE4_NodB_like_3"/>
    <property type="match status" value="1"/>
</dbReference>
<keyword evidence="3" id="KW-1185">Reference proteome</keyword>
<dbReference type="InterPro" id="IPR011330">
    <property type="entry name" value="Glyco_hydro/deAcase_b/a-brl"/>
</dbReference>
<protein>
    <submittedName>
        <fullName evidence="2">Polysaccharide deacetylase family protein</fullName>
    </submittedName>
</protein>
<evidence type="ECO:0000313" key="2">
    <source>
        <dbReference type="EMBL" id="MDX8129787.1"/>
    </source>
</evidence>
<dbReference type="SUPFAM" id="SSF88713">
    <property type="entry name" value="Glycoside hydrolase/deacetylase"/>
    <property type="match status" value="1"/>
</dbReference>
<comment type="caution">
    <text evidence="2">The sequence shown here is derived from an EMBL/GenBank/DDBJ whole genome shotgun (WGS) entry which is preliminary data.</text>
</comment>
<proteinExistence type="predicted"/>
<evidence type="ECO:0000313" key="3">
    <source>
        <dbReference type="Proteomes" id="UP001284537"/>
    </source>
</evidence>
<dbReference type="InterPro" id="IPR002509">
    <property type="entry name" value="NODB_dom"/>
</dbReference>
<dbReference type="EMBL" id="JAXARY010000025">
    <property type="protein sequence ID" value="MDX8129787.1"/>
    <property type="molecule type" value="Genomic_DNA"/>
</dbReference>
<dbReference type="Proteomes" id="UP001284537">
    <property type="component" value="Unassembled WGS sequence"/>
</dbReference>
<dbReference type="Gene3D" id="3.20.20.370">
    <property type="entry name" value="Glycoside hydrolase/deacetylase"/>
    <property type="match status" value="1"/>
</dbReference>
<evidence type="ECO:0000259" key="1">
    <source>
        <dbReference type="PROSITE" id="PS51677"/>
    </source>
</evidence>
<accession>A0ABU4UJU8</accession>
<reference evidence="2 3" key="1">
    <citation type="submission" date="2023-11" db="EMBL/GenBank/DDBJ databases">
        <authorList>
            <person name="Ouyang M.-Y."/>
        </authorList>
    </citation>
    <scope>NUCLEOTIDE SEQUENCE [LARGE SCALE GENOMIC DNA]</scope>
    <source>
        <strain evidence="2 3">OY6</strain>
    </source>
</reference>
<dbReference type="RefSeq" id="WP_225893098.1">
    <property type="nucleotide sequence ID" value="NZ_JAXARY010000025.1"/>
</dbReference>
<name>A0ABU4UJU8_9GAMM</name>
<sequence>MMNFSAYRNWQPTPLMKVSLAITIAAPLAIVIQPSIWPWALMTFIADQLVLTFAGLWPRCSWVGSNWTSLPPAAAARGDIAITIDDGPDPEITPAVLDLLDRFGAKATFFCIADKAQRYPDLCRDIVKRGHAVENHSMHHQYHLPFLLLNGWMAELNAAQDTLTEVTGIRPRFFRPPVGLRNPLLDPVLSRLGLQLASWTKRGFDTIEGNPQVVLAKLLKDLKAGDILLLHDSNVARTSNNQPVILEVLPPLLEAIAVANLQPVTLSESLDRCQNP</sequence>
<dbReference type="PROSITE" id="PS51677">
    <property type="entry name" value="NODB"/>
    <property type="match status" value="1"/>
</dbReference>
<dbReference type="InterPro" id="IPR050248">
    <property type="entry name" value="Polysacc_deacetylase_ArnD"/>
</dbReference>
<organism evidence="2 3">
    <name type="scientific">Methylomonas defluvii</name>
    <dbReference type="NCBI Taxonomy" id="3045149"/>
    <lineage>
        <taxon>Bacteria</taxon>
        <taxon>Pseudomonadati</taxon>
        <taxon>Pseudomonadota</taxon>
        <taxon>Gammaproteobacteria</taxon>
        <taxon>Methylococcales</taxon>
        <taxon>Methylococcaceae</taxon>
        <taxon>Methylomonas</taxon>
    </lineage>
</organism>
<feature type="domain" description="NodB homology" evidence="1">
    <location>
        <begin position="78"/>
        <end position="264"/>
    </location>
</feature>
<dbReference type="Pfam" id="PF01522">
    <property type="entry name" value="Polysacc_deac_1"/>
    <property type="match status" value="1"/>
</dbReference>
<dbReference type="PANTHER" id="PTHR10587">
    <property type="entry name" value="GLYCOSYL TRANSFERASE-RELATED"/>
    <property type="match status" value="1"/>
</dbReference>